<protein>
    <submittedName>
        <fullName evidence="2">Uncharacterized protein</fullName>
    </submittedName>
</protein>
<sequence length="221" mass="24005">MNPVSQAPNETNKVQSVQGSMEPDPLESPTRGAAAPQSSSSSLIFLGTGCSGALPDTWCLLKPSTPPCDVCSMGVSLPPERNPNYSISRRFPYLIEQKPEDGDEDAQAAKIDWKIIEDDVDKPFVASGLEFMPLPSGAGQLDLLILEANTLHGVGDSFSAHLTLSESLDAIKRIRPKGALLIGMGHFFEHQRENQMLAEWSIREGIPVQLAHDGLRIFIDL</sequence>
<organism evidence="2 3">
    <name type="scientific">Sorghum bicolor</name>
    <name type="common">Sorghum</name>
    <name type="synonym">Sorghum vulgare</name>
    <dbReference type="NCBI Taxonomy" id="4558"/>
    <lineage>
        <taxon>Eukaryota</taxon>
        <taxon>Viridiplantae</taxon>
        <taxon>Streptophyta</taxon>
        <taxon>Embryophyta</taxon>
        <taxon>Tracheophyta</taxon>
        <taxon>Spermatophyta</taxon>
        <taxon>Magnoliopsida</taxon>
        <taxon>Liliopsida</taxon>
        <taxon>Poales</taxon>
        <taxon>Poaceae</taxon>
        <taxon>PACMAD clade</taxon>
        <taxon>Panicoideae</taxon>
        <taxon>Andropogonodae</taxon>
        <taxon>Andropogoneae</taxon>
        <taxon>Sorghinae</taxon>
        <taxon>Sorghum</taxon>
    </lineage>
</organism>
<dbReference type="PANTHER" id="PTHR42663">
    <property type="entry name" value="HYDROLASE C777.06C-RELATED-RELATED"/>
    <property type="match status" value="1"/>
</dbReference>
<dbReference type="AlphaFoldDB" id="A0A921UBB2"/>
<dbReference type="EMBL" id="CM027685">
    <property type="protein sequence ID" value="KAG0525702.1"/>
    <property type="molecule type" value="Genomic_DNA"/>
</dbReference>
<evidence type="ECO:0000256" key="1">
    <source>
        <dbReference type="SAM" id="MobiDB-lite"/>
    </source>
</evidence>
<gene>
    <name evidence="2" type="ORF">BDA96_06G079500</name>
</gene>
<feature type="compositionally biased region" description="Polar residues" evidence="1">
    <location>
        <begin position="1"/>
        <end position="19"/>
    </location>
</feature>
<feature type="region of interest" description="Disordered" evidence="1">
    <location>
        <begin position="1"/>
        <end position="38"/>
    </location>
</feature>
<dbReference type="SUPFAM" id="SSF56281">
    <property type="entry name" value="Metallo-hydrolase/oxidoreductase"/>
    <property type="match status" value="1"/>
</dbReference>
<comment type="caution">
    <text evidence="2">The sequence shown here is derived from an EMBL/GenBank/DDBJ whole genome shotgun (WGS) entry which is preliminary data.</text>
</comment>
<name>A0A921UBB2_SORBI</name>
<evidence type="ECO:0000313" key="3">
    <source>
        <dbReference type="Proteomes" id="UP000807115"/>
    </source>
</evidence>
<reference evidence="2" key="2">
    <citation type="submission" date="2020-10" db="EMBL/GenBank/DDBJ databases">
        <authorList>
            <person name="Cooper E.A."/>
            <person name="Brenton Z.W."/>
            <person name="Flinn B.S."/>
            <person name="Jenkins J."/>
            <person name="Shu S."/>
            <person name="Flowers D."/>
            <person name="Luo F."/>
            <person name="Wang Y."/>
            <person name="Xia P."/>
            <person name="Barry K."/>
            <person name="Daum C."/>
            <person name="Lipzen A."/>
            <person name="Yoshinaga Y."/>
            <person name="Schmutz J."/>
            <person name="Saski C."/>
            <person name="Vermerris W."/>
            <person name="Kresovich S."/>
        </authorList>
    </citation>
    <scope>NUCLEOTIDE SEQUENCE</scope>
</reference>
<evidence type="ECO:0000313" key="2">
    <source>
        <dbReference type="EMBL" id="KAG0525702.1"/>
    </source>
</evidence>
<reference evidence="2" key="1">
    <citation type="journal article" date="2019" name="BMC Genomics">
        <title>A new reference genome for Sorghum bicolor reveals high levels of sequence similarity between sweet and grain genotypes: implications for the genetics of sugar metabolism.</title>
        <authorList>
            <person name="Cooper E.A."/>
            <person name="Brenton Z.W."/>
            <person name="Flinn B.S."/>
            <person name="Jenkins J."/>
            <person name="Shu S."/>
            <person name="Flowers D."/>
            <person name="Luo F."/>
            <person name="Wang Y."/>
            <person name="Xia P."/>
            <person name="Barry K."/>
            <person name="Daum C."/>
            <person name="Lipzen A."/>
            <person name="Yoshinaga Y."/>
            <person name="Schmutz J."/>
            <person name="Saski C."/>
            <person name="Vermerris W."/>
            <person name="Kresovich S."/>
        </authorList>
    </citation>
    <scope>NUCLEOTIDE SEQUENCE</scope>
</reference>
<accession>A0A921UBB2</accession>
<dbReference type="Gene3D" id="3.60.15.10">
    <property type="entry name" value="Ribonuclease Z/Hydroxyacylglutathione hydrolase-like"/>
    <property type="match status" value="1"/>
</dbReference>
<proteinExistence type="predicted"/>
<dbReference type="Proteomes" id="UP000807115">
    <property type="component" value="Chromosome 6"/>
</dbReference>
<dbReference type="InterPro" id="IPR036866">
    <property type="entry name" value="RibonucZ/Hydroxyglut_hydro"/>
</dbReference>
<dbReference type="PANTHER" id="PTHR42663:SF10">
    <property type="entry name" value="METALLO-HYDROLASE_OXIDOREDUCTASE SUPERFAMILY PROTEIN"/>
    <property type="match status" value="1"/>
</dbReference>